<organism evidence="1 2">
    <name type="scientific">Paramuricea clavata</name>
    <name type="common">Red gorgonian</name>
    <name type="synonym">Violescent sea-whip</name>
    <dbReference type="NCBI Taxonomy" id="317549"/>
    <lineage>
        <taxon>Eukaryota</taxon>
        <taxon>Metazoa</taxon>
        <taxon>Cnidaria</taxon>
        <taxon>Anthozoa</taxon>
        <taxon>Octocorallia</taxon>
        <taxon>Malacalcyonacea</taxon>
        <taxon>Plexauridae</taxon>
        <taxon>Paramuricea</taxon>
    </lineage>
</organism>
<sequence length="159" mass="17980">MGSGASNKKREIEEIKCSPAVTHQKINEYVDYCPHKCDKCRNVMQKARLIVTEAGKSLRKDLEITCYGEHKSFCFWSGKRRNRIVVQMFEGEIHETTTDRSTWEQLKETLKSNWSGVLRVVVNAAGRIIGAIRGEHADLLTPSALLAALTAFADEIRQN</sequence>
<keyword evidence="2" id="KW-1185">Reference proteome</keyword>
<proteinExistence type="predicted"/>
<dbReference type="OrthoDB" id="10582659at2759"/>
<reference evidence="1" key="1">
    <citation type="submission" date="2020-04" db="EMBL/GenBank/DDBJ databases">
        <authorList>
            <person name="Alioto T."/>
            <person name="Alioto T."/>
            <person name="Gomez Garrido J."/>
        </authorList>
    </citation>
    <scope>NUCLEOTIDE SEQUENCE</scope>
    <source>
        <strain evidence="1">A484AB</strain>
    </source>
</reference>
<comment type="caution">
    <text evidence="1">The sequence shown here is derived from an EMBL/GenBank/DDBJ whole genome shotgun (WGS) entry which is preliminary data.</text>
</comment>
<evidence type="ECO:0000313" key="2">
    <source>
        <dbReference type="Proteomes" id="UP001152795"/>
    </source>
</evidence>
<accession>A0A6S7IQZ1</accession>
<evidence type="ECO:0000313" key="1">
    <source>
        <dbReference type="EMBL" id="CAB4019449.1"/>
    </source>
</evidence>
<dbReference type="EMBL" id="CACRXK020010465">
    <property type="protein sequence ID" value="CAB4019449.1"/>
    <property type="molecule type" value="Genomic_DNA"/>
</dbReference>
<gene>
    <name evidence="1" type="ORF">PACLA_8A046947</name>
</gene>
<name>A0A6S7IQZ1_PARCT</name>
<dbReference type="Proteomes" id="UP001152795">
    <property type="component" value="Unassembled WGS sequence"/>
</dbReference>
<dbReference type="AlphaFoldDB" id="A0A6S7IQZ1"/>
<protein>
    <submittedName>
        <fullName evidence="1">Uncharacterized protein</fullName>
    </submittedName>
</protein>